<dbReference type="Gene3D" id="3.30.465.10">
    <property type="match status" value="1"/>
</dbReference>
<dbReference type="InterPro" id="IPR016166">
    <property type="entry name" value="FAD-bd_PCMH"/>
</dbReference>
<dbReference type="OrthoDB" id="1489106at2"/>
<name>C1F4P4_ACIC5</name>
<dbReference type="PANTHER" id="PTHR43762">
    <property type="entry name" value="L-GULONOLACTONE OXIDASE"/>
    <property type="match status" value="1"/>
</dbReference>
<evidence type="ECO:0000313" key="4">
    <source>
        <dbReference type="EMBL" id="ACO31823.1"/>
    </source>
</evidence>
<dbReference type="PROSITE" id="PS51387">
    <property type="entry name" value="FAD_PCMH"/>
    <property type="match status" value="1"/>
</dbReference>
<evidence type="ECO:0000256" key="2">
    <source>
        <dbReference type="ARBA" id="ARBA00022827"/>
    </source>
</evidence>
<feature type="domain" description="FAD-binding PCMH-type" evidence="3">
    <location>
        <begin position="25"/>
        <end position="227"/>
    </location>
</feature>
<organism evidence="4 5">
    <name type="scientific">Acidobacterium capsulatum (strain ATCC 51196 / DSM 11244 / BCRC 80197 / JCM 7670 / NBRC 15755 / NCIMB 13165 / 161)</name>
    <dbReference type="NCBI Taxonomy" id="240015"/>
    <lineage>
        <taxon>Bacteria</taxon>
        <taxon>Pseudomonadati</taxon>
        <taxon>Acidobacteriota</taxon>
        <taxon>Terriglobia</taxon>
        <taxon>Terriglobales</taxon>
        <taxon>Acidobacteriaceae</taxon>
        <taxon>Acidobacterium</taxon>
    </lineage>
</organism>
<dbReference type="InParanoid" id="C1F4P4"/>
<evidence type="ECO:0000259" key="3">
    <source>
        <dbReference type="PROSITE" id="PS51387"/>
    </source>
</evidence>
<sequence length="612" mass="66564">MSTPPSGFPTGISISQQDFVNWDWTIQVKSLWTCVPKTAEDVAAVCNWAAANGYTVRPAGIKHNWSPLAVVEGTSPSAKILIVDMTKNLTAVESVTAATGGAPAQVKVQTGCTMDNLMLALQNAPGGTGTIGYSFPHIPAPGHITVGGVLAIDAHGTAIPSPLEDLPTGYGSMSNRILAFTAVVSNAQGQYELQTFTRGQADGNDTLFLTHLGRAFLTDVTLAVVPNFYLRCQSDMSISWKKLFAAPSTPGEVPRHSMLDYLNQTGRVEAIWYPFSEYPWLKVWSYSPTQPQGSKAVTSAYNYPFSDSYPDWITPLFKCILGVPLDAAVDGAVVTDGLRKWLLSLGSSVDLRSEKGISWLRWIAEGWQILEDLIQAFKTGLGPQLTPLMGQLMQLISQIGLLVDDATDLWGPSADTMIYIKDTTLRVTANGYAISMKKENVQQAISVFANTFTSLLEKYQNQNQFPINSPLEIRITGLDDPAAIGVTGAKSPAISALNYDKEAIANGWDCALWLDVLDLPGTEHANNFYVDLEQALLSNQWFTGANGRVRPEWSKGWAYTVADGAWTDEQVIQRFQSTFSGWDDEVSGLSSFDAKNIFSNTFLASLMKPPVS</sequence>
<dbReference type="InterPro" id="IPR036318">
    <property type="entry name" value="FAD-bd_PCMH-like_sf"/>
</dbReference>
<proteinExistence type="predicted"/>
<keyword evidence="2" id="KW-0274">FAD</keyword>
<dbReference type="InterPro" id="IPR016164">
    <property type="entry name" value="FAD-linked_Oxase-like_C"/>
</dbReference>
<dbReference type="InterPro" id="IPR016167">
    <property type="entry name" value="FAD-bd_PCMH_sub1"/>
</dbReference>
<dbReference type="Pfam" id="PF09129">
    <property type="entry name" value="Chol_subst-bind"/>
    <property type="match status" value="2"/>
</dbReference>
<dbReference type="STRING" id="240015.ACP_1164"/>
<reference evidence="4 5" key="1">
    <citation type="journal article" date="2009" name="Appl. Environ. Microbiol.">
        <title>Three genomes from the phylum Acidobacteria provide insight into the lifestyles of these microorganisms in soils.</title>
        <authorList>
            <person name="Ward N.L."/>
            <person name="Challacombe J.F."/>
            <person name="Janssen P.H."/>
            <person name="Henrissat B."/>
            <person name="Coutinho P.M."/>
            <person name="Wu M."/>
            <person name="Xie G."/>
            <person name="Haft D.H."/>
            <person name="Sait M."/>
            <person name="Badger J."/>
            <person name="Barabote R.D."/>
            <person name="Bradley B."/>
            <person name="Brettin T.S."/>
            <person name="Brinkac L.M."/>
            <person name="Bruce D."/>
            <person name="Creasy T."/>
            <person name="Daugherty S.C."/>
            <person name="Davidsen T.M."/>
            <person name="DeBoy R.T."/>
            <person name="Detter J.C."/>
            <person name="Dodson R.J."/>
            <person name="Durkin A.S."/>
            <person name="Ganapathy A."/>
            <person name="Gwinn-Giglio M."/>
            <person name="Han C.S."/>
            <person name="Khouri H."/>
            <person name="Kiss H."/>
            <person name="Kothari S.P."/>
            <person name="Madupu R."/>
            <person name="Nelson K.E."/>
            <person name="Nelson W.C."/>
            <person name="Paulsen I."/>
            <person name="Penn K."/>
            <person name="Ren Q."/>
            <person name="Rosovitz M.J."/>
            <person name="Selengut J.D."/>
            <person name="Shrivastava S."/>
            <person name="Sullivan S.A."/>
            <person name="Tapia R."/>
            <person name="Thompson L.S."/>
            <person name="Watkins K.L."/>
            <person name="Yang Q."/>
            <person name="Yu C."/>
            <person name="Zafar N."/>
            <person name="Zhou L."/>
            <person name="Kuske C.R."/>
        </authorList>
    </citation>
    <scope>NUCLEOTIDE SEQUENCE [LARGE SCALE GENOMIC DNA]</scope>
    <source>
        <strain evidence="5">ATCC 51196 / DSM 11244 / BCRC 80197 / JCM 7670 / NBRC 15755 / NCIMB 13165 / 161</strain>
    </source>
</reference>
<dbReference type="SUPFAM" id="SSF55103">
    <property type="entry name" value="FAD-linked oxidases, C-terminal domain"/>
    <property type="match status" value="2"/>
</dbReference>
<dbReference type="GO" id="GO:0071949">
    <property type="term" value="F:FAD binding"/>
    <property type="evidence" value="ECO:0007669"/>
    <property type="project" value="InterPro"/>
</dbReference>
<keyword evidence="1" id="KW-0285">Flavoprotein</keyword>
<dbReference type="InterPro" id="IPR016169">
    <property type="entry name" value="FAD-bd_PCMH_sub2"/>
</dbReference>
<dbReference type="SUPFAM" id="SSF56176">
    <property type="entry name" value="FAD-binding/transporter-associated domain-like"/>
    <property type="match status" value="1"/>
</dbReference>
<dbReference type="Pfam" id="PF01565">
    <property type="entry name" value="FAD_binding_4"/>
    <property type="match status" value="1"/>
</dbReference>
<accession>C1F4P4</accession>
<evidence type="ECO:0000256" key="1">
    <source>
        <dbReference type="ARBA" id="ARBA00022630"/>
    </source>
</evidence>
<dbReference type="InterPro" id="IPR016170">
    <property type="entry name" value="Cytok_DH_C_sf"/>
</dbReference>
<dbReference type="InterPro" id="IPR015213">
    <property type="entry name" value="Cholesterol_OX_subst-bd"/>
</dbReference>
<dbReference type="Gene3D" id="3.30.43.10">
    <property type="entry name" value="Uridine Diphospho-n-acetylenolpyruvylglucosamine Reductase, domain 2"/>
    <property type="match status" value="1"/>
</dbReference>
<evidence type="ECO:0000313" key="5">
    <source>
        <dbReference type="Proteomes" id="UP000002207"/>
    </source>
</evidence>
<protein>
    <submittedName>
        <fullName evidence="4">FAD binding domain protein, insertion</fullName>
    </submittedName>
</protein>
<dbReference type="HOGENOM" id="CLU_456985_0_0_0"/>
<dbReference type="KEGG" id="aca:ACP_1164"/>
<dbReference type="PANTHER" id="PTHR43762:SF1">
    <property type="entry name" value="D-ARABINONO-1,4-LACTONE OXIDASE"/>
    <property type="match status" value="1"/>
</dbReference>
<dbReference type="InterPro" id="IPR010031">
    <property type="entry name" value="FAD_lactone_oxidase-like"/>
</dbReference>
<dbReference type="AlphaFoldDB" id="C1F4P4"/>
<gene>
    <name evidence="4" type="ordered locus">ACP_1164</name>
</gene>
<dbReference type="EMBL" id="CP001472">
    <property type="protein sequence ID" value="ACO31823.1"/>
    <property type="molecule type" value="Genomic_DNA"/>
</dbReference>
<dbReference type="Gene3D" id="3.40.462.10">
    <property type="entry name" value="FAD-linked oxidases, C-terminal domain"/>
    <property type="match status" value="2"/>
</dbReference>
<keyword evidence="5" id="KW-1185">Reference proteome</keyword>
<dbReference type="eggNOG" id="COG0277">
    <property type="taxonomic scope" value="Bacteria"/>
</dbReference>
<dbReference type="InterPro" id="IPR006094">
    <property type="entry name" value="Oxid_FAD_bind_N"/>
</dbReference>
<dbReference type="GO" id="GO:0016899">
    <property type="term" value="F:oxidoreductase activity, acting on the CH-OH group of donors, oxygen as acceptor"/>
    <property type="evidence" value="ECO:0007669"/>
    <property type="project" value="InterPro"/>
</dbReference>
<dbReference type="Proteomes" id="UP000002207">
    <property type="component" value="Chromosome"/>
</dbReference>